<comment type="similarity">
    <text evidence="2 6">Belongs to the peroxisomal membrane protein PXMP2/4 family.</text>
</comment>
<dbReference type="Proteomes" id="UP000614350">
    <property type="component" value="Unassembled WGS sequence"/>
</dbReference>
<accession>A0A834NEP7</accession>
<sequence length="187" mass="21640">MAFSKPTEMIYNFASVYFQYLYSNPVKTKAIASCIINVLGNLIHQKLTGRKSIDEDRLIAFGLFGLLLGGSVPHYFYLYTRSLTKYPLTLLLIERLIYTPCFQALTLYILARLEGKSHKASKEQLQKLYWPVLLANLKYLTLFQFINVKYVPSMLRVLILDLISFIWSIYLTNECKKASVTDKKSKK</sequence>
<reference evidence="7" key="1">
    <citation type="journal article" date="2020" name="G3 (Bethesda)">
        <title>High-Quality Assemblies for Three Invasive Social Wasps from the &lt;i&gt;Vespula&lt;/i&gt; Genus.</title>
        <authorList>
            <person name="Harrop T.W.R."/>
            <person name="Guhlin J."/>
            <person name="McLaughlin G.M."/>
            <person name="Permina E."/>
            <person name="Stockwell P."/>
            <person name="Gilligan J."/>
            <person name="Le Lec M.F."/>
            <person name="Gruber M.A.M."/>
            <person name="Quinn O."/>
            <person name="Lovegrove M."/>
            <person name="Duncan E.J."/>
            <person name="Remnant E.J."/>
            <person name="Van Eeckhoven J."/>
            <person name="Graham B."/>
            <person name="Knapp R.A."/>
            <person name="Langford K.W."/>
            <person name="Kronenberg Z."/>
            <person name="Press M.O."/>
            <person name="Eacker S.M."/>
            <person name="Wilson-Rankin E.E."/>
            <person name="Purcell J."/>
            <person name="Lester P.J."/>
            <person name="Dearden P.K."/>
        </authorList>
    </citation>
    <scope>NUCLEOTIDE SEQUENCE</scope>
    <source>
        <strain evidence="7">Marl-1</strain>
    </source>
</reference>
<organism evidence="7 8">
    <name type="scientific">Vespula vulgaris</name>
    <name type="common">Yellow jacket</name>
    <name type="synonym">Wasp</name>
    <dbReference type="NCBI Taxonomy" id="7454"/>
    <lineage>
        <taxon>Eukaryota</taxon>
        <taxon>Metazoa</taxon>
        <taxon>Ecdysozoa</taxon>
        <taxon>Arthropoda</taxon>
        <taxon>Hexapoda</taxon>
        <taxon>Insecta</taxon>
        <taxon>Pterygota</taxon>
        <taxon>Neoptera</taxon>
        <taxon>Endopterygota</taxon>
        <taxon>Hymenoptera</taxon>
        <taxon>Apocrita</taxon>
        <taxon>Aculeata</taxon>
        <taxon>Vespoidea</taxon>
        <taxon>Vespidae</taxon>
        <taxon>Vespinae</taxon>
        <taxon>Vespula</taxon>
    </lineage>
</organism>
<evidence type="ECO:0000313" key="8">
    <source>
        <dbReference type="Proteomes" id="UP000614350"/>
    </source>
</evidence>
<evidence type="ECO:0000313" key="7">
    <source>
        <dbReference type="EMBL" id="KAF7407340.1"/>
    </source>
</evidence>
<feature type="transmembrane region" description="Helical" evidence="6">
    <location>
        <begin position="153"/>
        <end position="171"/>
    </location>
</feature>
<dbReference type="GO" id="GO:0005778">
    <property type="term" value="C:peroxisomal membrane"/>
    <property type="evidence" value="ECO:0007669"/>
    <property type="project" value="TreeGrafter"/>
</dbReference>
<comment type="caution">
    <text evidence="7">The sequence shown here is derived from an EMBL/GenBank/DDBJ whole genome shotgun (WGS) entry which is preliminary data.</text>
</comment>
<evidence type="ECO:0000256" key="4">
    <source>
        <dbReference type="ARBA" id="ARBA00022989"/>
    </source>
</evidence>
<dbReference type="InterPro" id="IPR007248">
    <property type="entry name" value="Mpv17_PMP22"/>
</dbReference>
<protein>
    <recommendedName>
        <fullName evidence="9">Peroxisomal membrane protein 2</fullName>
    </recommendedName>
</protein>
<evidence type="ECO:0008006" key="9">
    <source>
        <dbReference type="Google" id="ProtNLM"/>
    </source>
</evidence>
<evidence type="ECO:0000256" key="2">
    <source>
        <dbReference type="ARBA" id="ARBA00006824"/>
    </source>
</evidence>
<proteinExistence type="inferred from homology"/>
<evidence type="ECO:0000256" key="1">
    <source>
        <dbReference type="ARBA" id="ARBA00004141"/>
    </source>
</evidence>
<comment type="subcellular location">
    <subcellularLocation>
        <location evidence="1">Membrane</location>
        <topology evidence="1">Multi-pass membrane protein</topology>
    </subcellularLocation>
</comment>
<keyword evidence="4 6" id="KW-1133">Transmembrane helix</keyword>
<keyword evidence="3 6" id="KW-0812">Transmembrane</keyword>
<dbReference type="PANTHER" id="PTHR11266">
    <property type="entry name" value="PEROXISOMAL MEMBRANE PROTEIN 2, PXMP2 MPV17"/>
    <property type="match status" value="1"/>
</dbReference>
<evidence type="ECO:0000256" key="6">
    <source>
        <dbReference type="RuleBase" id="RU363053"/>
    </source>
</evidence>
<evidence type="ECO:0000256" key="5">
    <source>
        <dbReference type="ARBA" id="ARBA00023136"/>
    </source>
</evidence>
<name>A0A834NEP7_VESVU</name>
<dbReference type="Pfam" id="PF04117">
    <property type="entry name" value="Mpv17_PMP22"/>
    <property type="match status" value="1"/>
</dbReference>
<keyword evidence="8" id="KW-1185">Reference proteome</keyword>
<dbReference type="AlphaFoldDB" id="A0A834NEP7"/>
<dbReference type="PANTHER" id="PTHR11266:SF80">
    <property type="entry name" value="PEROXISOMAL MEMBRANE PROTEIN 2"/>
    <property type="match status" value="1"/>
</dbReference>
<dbReference type="EMBL" id="JACSEA010000002">
    <property type="protein sequence ID" value="KAF7407340.1"/>
    <property type="molecule type" value="Genomic_DNA"/>
</dbReference>
<feature type="transmembrane region" description="Helical" evidence="6">
    <location>
        <begin position="58"/>
        <end position="77"/>
    </location>
</feature>
<keyword evidence="5 6" id="KW-0472">Membrane</keyword>
<evidence type="ECO:0000256" key="3">
    <source>
        <dbReference type="ARBA" id="ARBA00022692"/>
    </source>
</evidence>
<gene>
    <name evidence="7" type="ORF">HZH66_001877</name>
</gene>